<gene>
    <name evidence="9" type="ORF">Acr_05g0014720</name>
</gene>
<proteinExistence type="inferred from homology"/>
<keyword evidence="2 5" id="KW-0547">Nucleotide-binding</keyword>
<dbReference type="InterPro" id="IPR050823">
    <property type="entry name" value="Plant_Ser_Thr_Prot_Kinase"/>
</dbReference>
<evidence type="ECO:0000256" key="5">
    <source>
        <dbReference type="PROSITE-ProRule" id="PRU10141"/>
    </source>
</evidence>
<keyword evidence="7" id="KW-0472">Membrane</keyword>
<name>A0A7J0EMX2_9ERIC</name>
<keyword evidence="7" id="KW-0812">Transmembrane</keyword>
<evidence type="ECO:0000256" key="1">
    <source>
        <dbReference type="ARBA" id="ARBA00022679"/>
    </source>
</evidence>
<evidence type="ECO:0000256" key="4">
    <source>
        <dbReference type="ARBA" id="ARBA00022840"/>
    </source>
</evidence>
<dbReference type="EMBL" id="BJWL01000005">
    <property type="protein sequence ID" value="GFY87833.1"/>
    <property type="molecule type" value="Genomic_DNA"/>
</dbReference>
<dbReference type="PROSITE" id="PS50011">
    <property type="entry name" value="PROTEIN_KINASE_DOM"/>
    <property type="match status" value="1"/>
</dbReference>
<dbReference type="Proteomes" id="UP000585474">
    <property type="component" value="Unassembled WGS sequence"/>
</dbReference>
<evidence type="ECO:0000313" key="9">
    <source>
        <dbReference type="EMBL" id="GFY87833.1"/>
    </source>
</evidence>
<dbReference type="InterPro" id="IPR017441">
    <property type="entry name" value="Protein_kinase_ATP_BS"/>
</dbReference>
<dbReference type="InterPro" id="IPR008271">
    <property type="entry name" value="Ser/Thr_kinase_AS"/>
</dbReference>
<reference evidence="9 10" key="1">
    <citation type="submission" date="2019-07" db="EMBL/GenBank/DDBJ databases">
        <title>De Novo Assembly of kiwifruit Actinidia rufa.</title>
        <authorList>
            <person name="Sugita-Konishi S."/>
            <person name="Sato K."/>
            <person name="Mori E."/>
            <person name="Abe Y."/>
            <person name="Kisaki G."/>
            <person name="Hamano K."/>
            <person name="Suezawa K."/>
            <person name="Otani M."/>
            <person name="Fukuda T."/>
            <person name="Manabe T."/>
            <person name="Gomi K."/>
            <person name="Tabuchi M."/>
            <person name="Akimitsu K."/>
            <person name="Kataoka I."/>
        </authorList>
    </citation>
    <scope>NUCLEOTIDE SEQUENCE [LARGE SCALE GENOMIC DNA]</scope>
    <source>
        <strain evidence="10">cv. Fuchu</strain>
    </source>
</reference>
<feature type="binding site" evidence="5">
    <location>
        <position position="100"/>
    </location>
    <ligand>
        <name>ATP</name>
        <dbReference type="ChEBI" id="CHEBI:30616"/>
    </ligand>
</feature>
<feature type="domain" description="Protein kinase" evidence="8">
    <location>
        <begin position="71"/>
        <end position="329"/>
    </location>
</feature>
<comment type="similarity">
    <text evidence="6">Belongs to the protein kinase superfamily.</text>
</comment>
<evidence type="ECO:0000256" key="3">
    <source>
        <dbReference type="ARBA" id="ARBA00022777"/>
    </source>
</evidence>
<dbReference type="PROSITE" id="PS00108">
    <property type="entry name" value="PROTEIN_KINASE_ST"/>
    <property type="match status" value="1"/>
</dbReference>
<evidence type="ECO:0000313" key="10">
    <source>
        <dbReference type="Proteomes" id="UP000585474"/>
    </source>
</evidence>
<dbReference type="GO" id="GO:0005524">
    <property type="term" value="F:ATP binding"/>
    <property type="evidence" value="ECO:0007669"/>
    <property type="project" value="UniProtKB-UniRule"/>
</dbReference>
<evidence type="ECO:0000259" key="8">
    <source>
        <dbReference type="PROSITE" id="PS50011"/>
    </source>
</evidence>
<keyword evidence="6" id="KW-0723">Serine/threonine-protein kinase</keyword>
<sequence length="329" mass="37180">MNGSDSIDFILNFLITAVLLFFSRFLDLFSGTPNGGGVGLSARSSRHGEILATPNLKVYSFSDLNIATSGFDRDMILGAGGFGTVYKGQFKSGMNVAIKKLNPQSKQGLDEWQNMFVSMVPIDLITWFLQLQVDKVRRKWIFLGRLSHPNLVKLLGYCLEDQELLLVYEFLEGGSLENHLFRLGGSATDSWDLRLKIAIDSAKCLTFLHTLEEQVIYRDFKASNILLDESDVYSFGVLLLEMMSGLRVLDNKRRQEQRNLINWAKPLLNKKKLKLVMDARIEGQYSSEAATSVAKLTLQCLDKKHKKRPSMEKVVAILENINTMKVKTE</sequence>
<evidence type="ECO:0000256" key="2">
    <source>
        <dbReference type="ARBA" id="ARBA00022741"/>
    </source>
</evidence>
<dbReference type="Pfam" id="PF00069">
    <property type="entry name" value="Pkinase"/>
    <property type="match status" value="1"/>
</dbReference>
<dbReference type="AlphaFoldDB" id="A0A7J0EMX2"/>
<dbReference type="InterPro" id="IPR011009">
    <property type="entry name" value="Kinase-like_dom_sf"/>
</dbReference>
<dbReference type="GO" id="GO:0004674">
    <property type="term" value="F:protein serine/threonine kinase activity"/>
    <property type="evidence" value="ECO:0007669"/>
    <property type="project" value="UniProtKB-KW"/>
</dbReference>
<comment type="caution">
    <text evidence="9">The sequence shown here is derived from an EMBL/GenBank/DDBJ whole genome shotgun (WGS) entry which is preliminary data.</text>
</comment>
<evidence type="ECO:0000256" key="7">
    <source>
        <dbReference type="SAM" id="Phobius"/>
    </source>
</evidence>
<dbReference type="PANTHER" id="PTHR45621">
    <property type="entry name" value="OS01G0588500 PROTEIN-RELATED"/>
    <property type="match status" value="1"/>
</dbReference>
<accession>A0A7J0EMX2</accession>
<keyword evidence="10" id="KW-1185">Reference proteome</keyword>
<protein>
    <submittedName>
        <fullName evidence="9">Protein kinase superfamily protein</fullName>
    </submittedName>
</protein>
<keyword evidence="1" id="KW-0808">Transferase</keyword>
<feature type="transmembrane region" description="Helical" evidence="7">
    <location>
        <begin position="7"/>
        <end position="26"/>
    </location>
</feature>
<dbReference type="InterPro" id="IPR000719">
    <property type="entry name" value="Prot_kinase_dom"/>
</dbReference>
<keyword evidence="4 5" id="KW-0067">ATP-binding</keyword>
<evidence type="ECO:0000256" key="6">
    <source>
        <dbReference type="RuleBase" id="RU000304"/>
    </source>
</evidence>
<dbReference type="Gene3D" id="1.10.510.10">
    <property type="entry name" value="Transferase(Phosphotransferase) domain 1"/>
    <property type="match status" value="2"/>
</dbReference>
<keyword evidence="7" id="KW-1133">Transmembrane helix</keyword>
<dbReference type="OrthoDB" id="4062651at2759"/>
<organism evidence="9 10">
    <name type="scientific">Actinidia rufa</name>
    <dbReference type="NCBI Taxonomy" id="165716"/>
    <lineage>
        <taxon>Eukaryota</taxon>
        <taxon>Viridiplantae</taxon>
        <taxon>Streptophyta</taxon>
        <taxon>Embryophyta</taxon>
        <taxon>Tracheophyta</taxon>
        <taxon>Spermatophyta</taxon>
        <taxon>Magnoliopsida</taxon>
        <taxon>eudicotyledons</taxon>
        <taxon>Gunneridae</taxon>
        <taxon>Pentapetalae</taxon>
        <taxon>asterids</taxon>
        <taxon>Ericales</taxon>
        <taxon>Actinidiaceae</taxon>
        <taxon>Actinidia</taxon>
    </lineage>
</organism>
<keyword evidence="3 9" id="KW-0418">Kinase</keyword>
<dbReference type="Gene3D" id="3.30.200.20">
    <property type="entry name" value="Phosphorylase Kinase, domain 1"/>
    <property type="match status" value="2"/>
</dbReference>
<dbReference type="SUPFAM" id="SSF56112">
    <property type="entry name" value="Protein kinase-like (PK-like)"/>
    <property type="match status" value="1"/>
</dbReference>
<dbReference type="PROSITE" id="PS00107">
    <property type="entry name" value="PROTEIN_KINASE_ATP"/>
    <property type="match status" value="1"/>
</dbReference>